<evidence type="ECO:0000313" key="3">
    <source>
        <dbReference type="Proteomes" id="UP000175669"/>
    </source>
</evidence>
<dbReference type="PANTHER" id="PTHR30605:SF0">
    <property type="entry name" value="ANHYDRO-N-ACETYLMURAMIC ACID KINASE"/>
    <property type="match status" value="1"/>
</dbReference>
<comment type="caution">
    <text evidence="2">The sequence shown here is derived from an EMBL/GenBank/DDBJ whole genome shotgun (WGS) entry which is preliminary data.</text>
</comment>
<comment type="similarity">
    <text evidence="1">Belongs to the anhydro-N-acetylmuramic acid kinase family.</text>
</comment>
<dbReference type="UniPathway" id="UPA00343"/>
<dbReference type="NCBIfam" id="NF007139">
    <property type="entry name" value="PRK09585.1-3"/>
    <property type="match status" value="1"/>
</dbReference>
<comment type="pathway">
    <text evidence="1">Amino-sugar metabolism; 1,6-anhydro-N-acetylmuramate degradation.</text>
</comment>
<keyword evidence="1" id="KW-0067">ATP-binding</keyword>
<dbReference type="NCBIfam" id="NF007148">
    <property type="entry name" value="PRK09585.3-2"/>
    <property type="match status" value="1"/>
</dbReference>
<dbReference type="EMBL" id="MASR01000001">
    <property type="protein sequence ID" value="OFE13800.1"/>
    <property type="molecule type" value="Genomic_DNA"/>
</dbReference>
<protein>
    <recommendedName>
        <fullName evidence="1">Anhydro-N-acetylmuramic acid kinase</fullName>
        <ecNumber evidence="1">2.7.1.170</ecNumber>
    </recommendedName>
    <alternativeName>
        <fullName evidence="1">AnhMurNAc kinase</fullName>
    </alternativeName>
</protein>
<dbReference type="AlphaFoldDB" id="A0A1E8CMY6"/>
<dbReference type="HAMAP" id="MF_01270">
    <property type="entry name" value="AnhMurNAc_kinase"/>
    <property type="match status" value="1"/>
</dbReference>
<keyword evidence="1" id="KW-0547">Nucleotide-binding</keyword>
<evidence type="ECO:0000313" key="2">
    <source>
        <dbReference type="EMBL" id="OFE13800.1"/>
    </source>
</evidence>
<proteinExistence type="inferred from homology"/>
<keyword evidence="3" id="KW-1185">Reference proteome</keyword>
<dbReference type="GO" id="GO:0006040">
    <property type="term" value="P:amino sugar metabolic process"/>
    <property type="evidence" value="ECO:0007669"/>
    <property type="project" value="InterPro"/>
</dbReference>
<keyword evidence="1" id="KW-0808">Transferase</keyword>
<dbReference type="OrthoDB" id="9763949at2"/>
<dbReference type="GO" id="GO:0009254">
    <property type="term" value="P:peptidoglycan turnover"/>
    <property type="evidence" value="ECO:0007669"/>
    <property type="project" value="UniProtKB-UniRule"/>
</dbReference>
<dbReference type="CDD" id="cd24050">
    <property type="entry name" value="ASKHA_NBD_ANMK"/>
    <property type="match status" value="1"/>
</dbReference>
<comment type="catalytic activity">
    <reaction evidence="1">
        <text>1,6-anhydro-N-acetyl-beta-muramate + ATP + H2O = N-acetyl-D-muramate 6-phosphate + ADP + H(+)</text>
        <dbReference type="Rhea" id="RHEA:24952"/>
        <dbReference type="ChEBI" id="CHEBI:15377"/>
        <dbReference type="ChEBI" id="CHEBI:15378"/>
        <dbReference type="ChEBI" id="CHEBI:30616"/>
        <dbReference type="ChEBI" id="CHEBI:58690"/>
        <dbReference type="ChEBI" id="CHEBI:58722"/>
        <dbReference type="ChEBI" id="CHEBI:456216"/>
        <dbReference type="EC" id="2.7.1.170"/>
    </reaction>
</comment>
<dbReference type="Pfam" id="PF03702">
    <property type="entry name" value="AnmK"/>
    <property type="match status" value="1"/>
</dbReference>
<dbReference type="GO" id="GO:0097175">
    <property type="term" value="P:1,6-anhydro-N-acetyl-beta-muramic acid catabolic process"/>
    <property type="evidence" value="ECO:0007669"/>
    <property type="project" value="UniProtKB-UniRule"/>
</dbReference>
<reference evidence="3" key="1">
    <citation type="submission" date="2016-07" db="EMBL/GenBank/DDBJ databases">
        <authorList>
            <person name="Florea S."/>
            <person name="Webb J.S."/>
            <person name="Jaromczyk J."/>
            <person name="Schardl C.L."/>
        </authorList>
    </citation>
    <scope>NUCLEOTIDE SEQUENCE [LARGE SCALE GENOMIC DNA]</scope>
    <source>
        <strain evidence="3">KCTC 42131</strain>
    </source>
</reference>
<dbReference type="InterPro" id="IPR043129">
    <property type="entry name" value="ATPase_NBD"/>
</dbReference>
<comment type="function">
    <text evidence="1">Catalyzes the specific phosphorylation of 1,6-anhydro-N-acetylmuramic acid (anhMurNAc) with the simultaneous cleavage of the 1,6-anhydro ring, generating MurNAc-6-P. Is required for the utilization of anhMurNAc either imported from the medium or derived from its own cell wall murein, and thus plays a role in cell wall recycling.</text>
</comment>
<feature type="binding site" evidence="1">
    <location>
        <begin position="13"/>
        <end position="20"/>
    </location>
    <ligand>
        <name>ATP</name>
        <dbReference type="ChEBI" id="CHEBI:30616"/>
    </ligand>
</feature>
<dbReference type="GO" id="GO:0005524">
    <property type="term" value="F:ATP binding"/>
    <property type="evidence" value="ECO:0007669"/>
    <property type="project" value="UniProtKB-UniRule"/>
</dbReference>
<dbReference type="UniPathway" id="UPA00544"/>
<keyword evidence="1" id="KW-0119">Carbohydrate metabolism</keyword>
<organism evidence="2 3">
    <name type="scientific">Pseudohongiella acticola</name>
    <dbReference type="NCBI Taxonomy" id="1524254"/>
    <lineage>
        <taxon>Bacteria</taxon>
        <taxon>Pseudomonadati</taxon>
        <taxon>Pseudomonadota</taxon>
        <taxon>Gammaproteobacteria</taxon>
        <taxon>Pseudomonadales</taxon>
        <taxon>Pseudohongiellaceae</taxon>
        <taxon>Pseudohongiella</taxon>
    </lineage>
</organism>
<sequence length="371" mass="40290">MSDTGYFIGVISGTSVDAIDCALIECGPERTRLLATLSGEFPVDLRDDILSLCRTATVSLHALGTLDVRVGHAFADSINELIAHAGLTASQIQAIGSHGQTIFHQPIGNHRFSTQIGDPNTIAELTGITTIHDFRRRDMAAGGQGAPLAPLFHQHSFYHQGVRRCVVNIGGMANITYLNPSPTATPRGHDTGPGNVLMDIWIQKARNQRYDNAGQWAASGKVDTALLQLLLDEDYFRLAPPKSTGRELFNHSWLQDRLAQLSHTPDAADVQRTLAELTALSIIEAIDSSQQTDELIVCGGGAHNTFLLQRLQQLLPAGRVLTSDDCGLSADWVEAVTFGWLAHQTLNRQQVDSRDLTGARHPVIMGGVYYT</sequence>
<dbReference type="EC" id="2.7.1.170" evidence="1"/>
<dbReference type="GO" id="GO:0016301">
    <property type="term" value="F:kinase activity"/>
    <property type="evidence" value="ECO:0007669"/>
    <property type="project" value="UniProtKB-KW"/>
</dbReference>
<dbReference type="RefSeq" id="WP_070118018.1">
    <property type="nucleotide sequence ID" value="NZ_MASR01000001.1"/>
</dbReference>
<name>A0A1E8CMY6_9GAMM</name>
<dbReference type="SUPFAM" id="SSF53067">
    <property type="entry name" value="Actin-like ATPase domain"/>
    <property type="match status" value="1"/>
</dbReference>
<accession>A0A1E8CMY6</accession>
<dbReference type="GO" id="GO:0016773">
    <property type="term" value="F:phosphotransferase activity, alcohol group as acceptor"/>
    <property type="evidence" value="ECO:0007669"/>
    <property type="project" value="UniProtKB-UniRule"/>
</dbReference>
<dbReference type="STRING" id="1524254.PHACT_12195"/>
<comment type="pathway">
    <text evidence="1">Cell wall biogenesis; peptidoglycan recycling.</text>
</comment>
<dbReference type="Proteomes" id="UP000175669">
    <property type="component" value="Unassembled WGS sequence"/>
</dbReference>
<dbReference type="PANTHER" id="PTHR30605">
    <property type="entry name" value="ANHYDRO-N-ACETYLMURAMIC ACID KINASE"/>
    <property type="match status" value="1"/>
</dbReference>
<evidence type="ECO:0000256" key="1">
    <source>
        <dbReference type="HAMAP-Rule" id="MF_01270"/>
    </source>
</evidence>
<dbReference type="InterPro" id="IPR005338">
    <property type="entry name" value="Anhydro_N_Ac-Mur_kinase"/>
</dbReference>
<keyword evidence="1 2" id="KW-0418">Kinase</keyword>
<dbReference type="Gene3D" id="3.30.420.40">
    <property type="match status" value="2"/>
</dbReference>
<gene>
    <name evidence="1" type="primary">anmK</name>
    <name evidence="2" type="ORF">PHACT_12195</name>
</gene>